<keyword evidence="1" id="KW-1133">Transmembrane helix</keyword>
<name>A0A6J6BPJ2_9ZZZZ</name>
<keyword evidence="1" id="KW-0812">Transmembrane</keyword>
<evidence type="ECO:0000256" key="1">
    <source>
        <dbReference type="SAM" id="Phobius"/>
    </source>
</evidence>
<reference evidence="2" key="1">
    <citation type="submission" date="2020-05" db="EMBL/GenBank/DDBJ databases">
        <authorList>
            <person name="Chiriac C."/>
            <person name="Salcher M."/>
            <person name="Ghai R."/>
            <person name="Kavagutti S V."/>
        </authorList>
    </citation>
    <scope>NUCLEOTIDE SEQUENCE</scope>
</reference>
<keyword evidence="1" id="KW-0472">Membrane</keyword>
<dbReference type="EMBL" id="CAEZSS010000016">
    <property type="protein sequence ID" value="CAB4540309.1"/>
    <property type="molecule type" value="Genomic_DNA"/>
</dbReference>
<organism evidence="2">
    <name type="scientific">freshwater metagenome</name>
    <dbReference type="NCBI Taxonomy" id="449393"/>
    <lineage>
        <taxon>unclassified sequences</taxon>
        <taxon>metagenomes</taxon>
        <taxon>ecological metagenomes</taxon>
    </lineage>
</organism>
<protein>
    <submittedName>
        <fullName evidence="2">Unannotated protein</fullName>
    </submittedName>
</protein>
<evidence type="ECO:0000313" key="2">
    <source>
        <dbReference type="EMBL" id="CAB4540309.1"/>
    </source>
</evidence>
<dbReference type="AlphaFoldDB" id="A0A6J6BPJ2"/>
<feature type="transmembrane region" description="Helical" evidence="1">
    <location>
        <begin position="12"/>
        <end position="32"/>
    </location>
</feature>
<gene>
    <name evidence="2" type="ORF">UFOPK1505_00157</name>
</gene>
<proteinExistence type="predicted"/>
<sequence>MKRRTFDRIVSFVGLGLSVFLFVAAALLNWGASFTDESVATQLSQQKITMPDKDSAGFKALPEEAQTALAPFSNLPLTTGKQAQAYADFYIGSHLKGIAGGKVYSEVSGMALGAAAKSKAEPANIALATEAGVLMGQRTTLFMGETLRGLLLYSFAFWQIGQIAMYAAWAAAIGGLLMLVLSLLGFAHIRRVEADATI</sequence>
<feature type="transmembrane region" description="Helical" evidence="1">
    <location>
        <begin position="163"/>
        <end position="186"/>
    </location>
</feature>
<accession>A0A6J6BPJ2</accession>